<keyword evidence="1" id="KW-0812">Transmembrane</keyword>
<reference evidence="2 3" key="1">
    <citation type="submission" date="2017-05" db="EMBL/GenBank/DDBJ databases">
        <title>De novo genome assembly of Deniococcus indicus strain DR1.</title>
        <authorList>
            <person name="Chauhan D."/>
            <person name="Yennamalli R.M."/>
            <person name="Priyadarshini R."/>
        </authorList>
    </citation>
    <scope>NUCLEOTIDE SEQUENCE [LARGE SCALE GENOMIC DNA]</scope>
    <source>
        <strain evidence="2 3">DR1</strain>
    </source>
</reference>
<dbReference type="RefSeq" id="WP_088246665.1">
    <property type="nucleotide sequence ID" value="NZ_NHMK01000003.1"/>
</dbReference>
<evidence type="ECO:0000256" key="1">
    <source>
        <dbReference type="SAM" id="Phobius"/>
    </source>
</evidence>
<proteinExistence type="predicted"/>
<dbReference type="OrthoDB" id="9897166at2"/>
<protein>
    <submittedName>
        <fullName evidence="2">Uncharacterized protein</fullName>
    </submittedName>
</protein>
<dbReference type="InterPro" id="IPR020610">
    <property type="entry name" value="Thiolase_AS"/>
</dbReference>
<evidence type="ECO:0000313" key="2">
    <source>
        <dbReference type="EMBL" id="OWL98972.1"/>
    </source>
</evidence>
<keyword evidence="3" id="KW-1185">Reference proteome</keyword>
<feature type="transmembrane region" description="Helical" evidence="1">
    <location>
        <begin position="38"/>
        <end position="61"/>
    </location>
</feature>
<name>A0A246BUZ8_9DEIO</name>
<sequence>MTDSPWHAALVDTTRALDALMNTPLIADPEWSYLAVSIYRVLIIALLAMLAQRIVAVVLEARRTHPPLTILALLEYGGLERWRPAVISAVAGVALLIICLGGQILAGQVAGSPLGHLTLYLLVIYAGLAALCLGIGRGCSLLQEVIRVQSRVQQRTA</sequence>
<comment type="caution">
    <text evidence="2">The sequence shown here is derived from an EMBL/GenBank/DDBJ whole genome shotgun (WGS) entry which is preliminary data.</text>
</comment>
<accession>A0A246BUZ8</accession>
<gene>
    <name evidence="2" type="ORF">CBQ26_00500</name>
</gene>
<keyword evidence="1" id="KW-1133">Transmembrane helix</keyword>
<dbReference type="EMBL" id="NHMK01000003">
    <property type="protein sequence ID" value="OWL98972.1"/>
    <property type="molecule type" value="Genomic_DNA"/>
</dbReference>
<feature type="transmembrane region" description="Helical" evidence="1">
    <location>
        <begin position="82"/>
        <end position="105"/>
    </location>
</feature>
<organism evidence="2 3">
    <name type="scientific">Deinococcus indicus</name>
    <dbReference type="NCBI Taxonomy" id="223556"/>
    <lineage>
        <taxon>Bacteria</taxon>
        <taxon>Thermotogati</taxon>
        <taxon>Deinococcota</taxon>
        <taxon>Deinococci</taxon>
        <taxon>Deinococcales</taxon>
        <taxon>Deinococcaceae</taxon>
        <taxon>Deinococcus</taxon>
    </lineage>
</organism>
<dbReference type="PROSITE" id="PS00099">
    <property type="entry name" value="THIOLASE_3"/>
    <property type="match status" value="1"/>
</dbReference>
<keyword evidence="1" id="KW-0472">Membrane</keyword>
<dbReference type="Proteomes" id="UP000197208">
    <property type="component" value="Unassembled WGS sequence"/>
</dbReference>
<evidence type="ECO:0000313" key="3">
    <source>
        <dbReference type="Proteomes" id="UP000197208"/>
    </source>
</evidence>
<feature type="transmembrane region" description="Helical" evidence="1">
    <location>
        <begin position="117"/>
        <end position="136"/>
    </location>
</feature>
<dbReference type="GO" id="GO:0016747">
    <property type="term" value="F:acyltransferase activity, transferring groups other than amino-acyl groups"/>
    <property type="evidence" value="ECO:0007669"/>
    <property type="project" value="InterPro"/>
</dbReference>
<dbReference type="AlphaFoldDB" id="A0A246BUZ8"/>